<keyword evidence="4" id="KW-1185">Reference proteome</keyword>
<comment type="caution">
    <text evidence="3">The sequence shown here is derived from an EMBL/GenBank/DDBJ whole genome shotgun (WGS) entry which is preliminary data.</text>
</comment>
<dbReference type="eggNOG" id="ENOG5033F44">
    <property type="taxonomic scope" value="Bacteria"/>
</dbReference>
<accession>A3V5W1</accession>
<protein>
    <recommendedName>
        <fullName evidence="2">DUF2059 domain-containing protein</fullName>
    </recommendedName>
</protein>
<organism evidence="3 4">
    <name type="scientific">Yoonia vestfoldensis SKA53</name>
    <dbReference type="NCBI Taxonomy" id="314232"/>
    <lineage>
        <taxon>Bacteria</taxon>
        <taxon>Pseudomonadati</taxon>
        <taxon>Pseudomonadota</taxon>
        <taxon>Alphaproteobacteria</taxon>
        <taxon>Rhodobacterales</taxon>
        <taxon>Paracoccaceae</taxon>
        <taxon>Yoonia</taxon>
    </lineage>
</organism>
<reference evidence="3 4" key="1">
    <citation type="submission" date="2006-01" db="EMBL/GenBank/DDBJ databases">
        <authorList>
            <person name="Hagstrom A."/>
            <person name="Ferriera S."/>
            <person name="Johnson J."/>
            <person name="Kravitz S."/>
            <person name="Halpern A."/>
            <person name="Remington K."/>
            <person name="Beeson K."/>
            <person name="Tran B."/>
            <person name="Rogers Y.-H."/>
            <person name="Friedman R."/>
            <person name="Venter J.C."/>
        </authorList>
    </citation>
    <scope>NUCLEOTIDE SEQUENCE [LARGE SCALE GENOMIC DNA]</scope>
    <source>
        <strain evidence="3 4">SKA53</strain>
    </source>
</reference>
<dbReference type="STRING" id="314232.SKA53_04338"/>
<proteinExistence type="predicted"/>
<dbReference type="EMBL" id="AAMS01000005">
    <property type="protein sequence ID" value="EAQ06285.1"/>
    <property type="molecule type" value="Genomic_DNA"/>
</dbReference>
<dbReference type="Proteomes" id="UP000004507">
    <property type="component" value="Unassembled WGS sequence"/>
</dbReference>
<dbReference type="HOGENOM" id="CLU_075051_0_0_5"/>
<feature type="domain" description="DUF2059" evidence="2">
    <location>
        <begin position="125"/>
        <end position="176"/>
    </location>
</feature>
<keyword evidence="1" id="KW-1133">Transmembrane helix</keyword>
<evidence type="ECO:0000256" key="1">
    <source>
        <dbReference type="SAM" id="Phobius"/>
    </source>
</evidence>
<dbReference type="InterPro" id="IPR018637">
    <property type="entry name" value="DUF2059"/>
</dbReference>
<dbReference type="AlphaFoldDB" id="A3V5W1"/>
<evidence type="ECO:0000259" key="2">
    <source>
        <dbReference type="Pfam" id="PF09832"/>
    </source>
</evidence>
<sequence length="321" mass="34062">MCHAAQRKGQNALTKNCVGFAAKIVFVGADTFHALKGPAMFRRLFLSLVAALGFTGAITGAITGAALAQTSDADALFDLVGLPQIVAIMRDEGLDYGETIARDMFPAGMTPRWAAQLDRIYATDTMVAQMRRAFVAALDGQDVSGALDFYGSDLGRRIVTLEIAARAAMLDPTIDATSKEFAVEQAQADTPRYRLISDFIVANDLIEANVVGGLNSNFAFIDALVSGGATLPGVTADSLLADVWAQEDAIRASTAEWITAFLLLAYAPLEDAEIAELTSFSQTPAGRIMTQAVFTAFDEIFVLVARDLGSAASGFIISQDL</sequence>
<keyword evidence="1" id="KW-0812">Transmembrane</keyword>
<dbReference type="Pfam" id="PF09832">
    <property type="entry name" value="DUF2059"/>
    <property type="match status" value="1"/>
</dbReference>
<keyword evidence="1" id="KW-0472">Membrane</keyword>
<gene>
    <name evidence="3" type="ORF">SKA53_04338</name>
</gene>
<evidence type="ECO:0000313" key="3">
    <source>
        <dbReference type="EMBL" id="EAQ06285.1"/>
    </source>
</evidence>
<feature type="transmembrane region" description="Helical" evidence="1">
    <location>
        <begin position="44"/>
        <end position="68"/>
    </location>
</feature>
<evidence type="ECO:0000313" key="4">
    <source>
        <dbReference type="Proteomes" id="UP000004507"/>
    </source>
</evidence>
<name>A3V5W1_9RHOB</name>